<feature type="domain" description="HTH araC/xylS-type" evidence="4">
    <location>
        <begin position="224"/>
        <end position="322"/>
    </location>
</feature>
<dbReference type="PROSITE" id="PS00041">
    <property type="entry name" value="HTH_ARAC_FAMILY_1"/>
    <property type="match status" value="1"/>
</dbReference>
<dbReference type="InterPro" id="IPR018062">
    <property type="entry name" value="HTH_AraC-typ_CS"/>
</dbReference>
<keyword evidence="2" id="KW-0238">DNA-binding</keyword>
<dbReference type="SUPFAM" id="SSF46689">
    <property type="entry name" value="Homeodomain-like"/>
    <property type="match status" value="2"/>
</dbReference>
<dbReference type="SMART" id="SM00342">
    <property type="entry name" value="HTH_ARAC"/>
    <property type="match status" value="1"/>
</dbReference>
<dbReference type="AlphaFoldDB" id="R9ASM1"/>
<dbReference type="GO" id="GO:0003700">
    <property type="term" value="F:DNA-binding transcription factor activity"/>
    <property type="evidence" value="ECO:0007669"/>
    <property type="project" value="InterPro"/>
</dbReference>
<name>R9ASM1_9GAMM</name>
<dbReference type="SUPFAM" id="SSF52317">
    <property type="entry name" value="Class I glutamine amidotransferase-like"/>
    <property type="match status" value="1"/>
</dbReference>
<evidence type="ECO:0000313" key="5">
    <source>
        <dbReference type="EMBL" id="EOR05183.1"/>
    </source>
</evidence>
<dbReference type="PANTHER" id="PTHR43130">
    <property type="entry name" value="ARAC-FAMILY TRANSCRIPTIONAL REGULATOR"/>
    <property type="match status" value="1"/>
</dbReference>
<dbReference type="PANTHER" id="PTHR43130:SF3">
    <property type="entry name" value="HTH-TYPE TRANSCRIPTIONAL REGULATOR RV1931C"/>
    <property type="match status" value="1"/>
</dbReference>
<sequence>MDCESRMNQKTIAIFALPKVQLLDIAGPMDVFSEANRQVGKEIYKTILITPTDEPLQTCCGLRLLPDYAIHNDLPQVDTFLIAGSPFMVDVQANQILIRHLTEICRSSRRFGSICTGTFLLAKTNLLEGREVTTHWAFIEQLKDAYPYLNVNNQAFCVQDKNMFTSAGVTSGLDLALTLIEQDLGVETARKTAMHLVTLFKRQGSQQQFSDSDGPTSRGKVVLNDLSVWAKANLKQPLNTRLLAEKLGITTRHLSRIFSKEFGVSPAKWLESMRLAHAKKLLREDQLAIKQVAVECGLSNEQVLRQLFVRNLRISPVEYKKLYQYKL</sequence>
<dbReference type="Gene3D" id="3.40.50.880">
    <property type="match status" value="1"/>
</dbReference>
<keyword evidence="3" id="KW-0804">Transcription</keyword>
<gene>
    <name evidence="5" type="ORF">F896_03186</name>
</gene>
<dbReference type="Proteomes" id="UP000016203">
    <property type="component" value="Unassembled WGS sequence"/>
</dbReference>
<evidence type="ECO:0000259" key="4">
    <source>
        <dbReference type="PROSITE" id="PS01124"/>
    </source>
</evidence>
<evidence type="ECO:0000256" key="2">
    <source>
        <dbReference type="ARBA" id="ARBA00023125"/>
    </source>
</evidence>
<reference evidence="5 6" key="1">
    <citation type="submission" date="2013-03" db="EMBL/GenBank/DDBJ databases">
        <title>The Genome Sequence of Acinetobacter sp. CIP 110321.</title>
        <authorList>
            <consortium name="The Broad Institute Genome Sequencing Platform"/>
            <consortium name="The Broad Institute Genome Sequencing Center for Infectious Disease"/>
            <person name="Cerqueira G."/>
            <person name="Feldgarden M."/>
            <person name="Courvalin P."/>
            <person name="Perichon B."/>
            <person name="Grillot-Courvalin C."/>
            <person name="Clermont D."/>
            <person name="Rocha E."/>
            <person name="Yoon E.-J."/>
            <person name="Nemec A."/>
            <person name="Walker B."/>
            <person name="Young S.K."/>
            <person name="Zeng Q."/>
            <person name="Gargeya S."/>
            <person name="Fitzgerald M."/>
            <person name="Haas B."/>
            <person name="Abouelleil A."/>
            <person name="Alvarado L."/>
            <person name="Arachchi H.M."/>
            <person name="Berlin A.M."/>
            <person name="Chapman S.B."/>
            <person name="Dewar J."/>
            <person name="Goldberg J."/>
            <person name="Griggs A."/>
            <person name="Gujja S."/>
            <person name="Hansen M."/>
            <person name="Howarth C."/>
            <person name="Imamovic A."/>
            <person name="Larimer J."/>
            <person name="McCowan C."/>
            <person name="Murphy C."/>
            <person name="Neiman D."/>
            <person name="Pearson M."/>
            <person name="Priest M."/>
            <person name="Roberts A."/>
            <person name="Saif S."/>
            <person name="Shea T."/>
            <person name="Sisk P."/>
            <person name="Sykes S."/>
            <person name="Wortman J."/>
            <person name="Nusbaum C."/>
            <person name="Birren B."/>
        </authorList>
    </citation>
    <scope>NUCLEOTIDE SEQUENCE [LARGE SCALE GENOMIC DNA]</scope>
    <source>
        <strain evidence="5 6">CIP 110321</strain>
    </source>
</reference>
<organism evidence="5 6">
    <name type="scientific">Acinetobacter genomosp. 15BJ</name>
    <dbReference type="NCBI Taxonomy" id="106651"/>
    <lineage>
        <taxon>Bacteria</taxon>
        <taxon>Pseudomonadati</taxon>
        <taxon>Pseudomonadota</taxon>
        <taxon>Gammaproteobacteria</taxon>
        <taxon>Moraxellales</taxon>
        <taxon>Moraxellaceae</taxon>
        <taxon>Acinetobacter</taxon>
    </lineage>
</organism>
<dbReference type="InterPro" id="IPR009057">
    <property type="entry name" value="Homeodomain-like_sf"/>
</dbReference>
<dbReference type="InterPro" id="IPR029062">
    <property type="entry name" value="Class_I_gatase-like"/>
</dbReference>
<evidence type="ECO:0000256" key="1">
    <source>
        <dbReference type="ARBA" id="ARBA00023015"/>
    </source>
</evidence>
<comment type="caution">
    <text evidence="5">The sequence shown here is derived from an EMBL/GenBank/DDBJ whole genome shotgun (WGS) entry which is preliminary data.</text>
</comment>
<proteinExistence type="predicted"/>
<accession>R9ASM1</accession>
<dbReference type="EMBL" id="AQFL01000016">
    <property type="protein sequence ID" value="EOR05183.1"/>
    <property type="molecule type" value="Genomic_DNA"/>
</dbReference>
<dbReference type="GO" id="GO:0043565">
    <property type="term" value="F:sequence-specific DNA binding"/>
    <property type="evidence" value="ECO:0007669"/>
    <property type="project" value="InterPro"/>
</dbReference>
<dbReference type="InterPro" id="IPR052158">
    <property type="entry name" value="INH-QAR"/>
</dbReference>
<dbReference type="Pfam" id="PF12833">
    <property type="entry name" value="HTH_18"/>
    <property type="match status" value="1"/>
</dbReference>
<dbReference type="Gene3D" id="1.10.10.60">
    <property type="entry name" value="Homeodomain-like"/>
    <property type="match status" value="1"/>
</dbReference>
<evidence type="ECO:0000313" key="6">
    <source>
        <dbReference type="Proteomes" id="UP000016203"/>
    </source>
</evidence>
<protein>
    <recommendedName>
        <fullName evidence="4">HTH araC/xylS-type domain-containing protein</fullName>
    </recommendedName>
</protein>
<dbReference type="InterPro" id="IPR018060">
    <property type="entry name" value="HTH_AraC"/>
</dbReference>
<keyword evidence="1" id="KW-0805">Transcription regulation</keyword>
<dbReference type="PATRIC" id="fig|1217699.3.peg.3119"/>
<dbReference type="InterPro" id="IPR002818">
    <property type="entry name" value="DJ-1/PfpI"/>
</dbReference>
<dbReference type="Pfam" id="PF01965">
    <property type="entry name" value="DJ-1_PfpI"/>
    <property type="match status" value="1"/>
</dbReference>
<evidence type="ECO:0000256" key="3">
    <source>
        <dbReference type="ARBA" id="ARBA00023163"/>
    </source>
</evidence>
<dbReference type="CDD" id="cd03137">
    <property type="entry name" value="GATase1_AraC_1"/>
    <property type="match status" value="1"/>
</dbReference>
<dbReference type="PROSITE" id="PS01124">
    <property type="entry name" value="HTH_ARAC_FAMILY_2"/>
    <property type="match status" value="1"/>
</dbReference>
<dbReference type="HOGENOM" id="CLU_000445_59_0_6"/>